<dbReference type="Proteomes" id="UP001642409">
    <property type="component" value="Unassembled WGS sequence"/>
</dbReference>
<evidence type="ECO:0000313" key="1">
    <source>
        <dbReference type="EMBL" id="CAI9954500.1"/>
    </source>
</evidence>
<dbReference type="EMBL" id="CATOUU010000849">
    <property type="protein sequence ID" value="CAI9954500.1"/>
    <property type="molecule type" value="Genomic_DNA"/>
</dbReference>
<accession>A0AA86QMN4</accession>
<dbReference type="SUPFAM" id="SSF52058">
    <property type="entry name" value="L domain-like"/>
    <property type="match status" value="1"/>
</dbReference>
<dbReference type="PROSITE" id="PS51450">
    <property type="entry name" value="LRR"/>
    <property type="match status" value="2"/>
</dbReference>
<gene>
    <name evidence="2" type="ORF">HINF_LOCUS29250</name>
    <name evidence="1" type="ORF">HINF_LOCUS42145</name>
</gene>
<reference evidence="1" key="1">
    <citation type="submission" date="2023-06" db="EMBL/GenBank/DDBJ databases">
        <authorList>
            <person name="Kurt Z."/>
        </authorList>
    </citation>
    <scope>NUCLEOTIDE SEQUENCE</scope>
</reference>
<dbReference type="InterPro" id="IPR032675">
    <property type="entry name" value="LRR_dom_sf"/>
</dbReference>
<evidence type="ECO:0000313" key="3">
    <source>
        <dbReference type="Proteomes" id="UP001642409"/>
    </source>
</evidence>
<sequence>MNNTTTSYLDLQVKNQFINAIVNESLSIKNNDLDNIKFAEYLPIINIQLKGCLKIKFERCPSNITHLQINNSHLTNIEGIQQMTQLIYLNLDFNNILSFVPLLKLTKLQSCSLRDNLSFDDKQLTMHRNFSWAWLFESHINQVSQQNYLDYLKLSNKIKSVTQQQQQQFERSWLEVKGEINIQIQRYNFNYDQEMIQKYQTKVQNNKLIIQNDLNLRSILFVYDFCLITLEIYNCPLLQLTNNEYSRKLITIRKLIIKNCALRNIKYIKCMNYLEIVDLSNNNIVNAESLTNLYNLEHVYLNNNKLINTNLKNQQRYNQNFKTLEINNQSQPTEDEINDSNK</sequence>
<organism evidence="1">
    <name type="scientific">Hexamita inflata</name>
    <dbReference type="NCBI Taxonomy" id="28002"/>
    <lineage>
        <taxon>Eukaryota</taxon>
        <taxon>Metamonada</taxon>
        <taxon>Diplomonadida</taxon>
        <taxon>Hexamitidae</taxon>
        <taxon>Hexamitinae</taxon>
        <taxon>Hexamita</taxon>
    </lineage>
</organism>
<comment type="caution">
    <text evidence="1">The sequence shown here is derived from an EMBL/GenBank/DDBJ whole genome shotgun (WGS) entry which is preliminary data.</text>
</comment>
<keyword evidence="3" id="KW-1185">Reference proteome</keyword>
<dbReference type="InterPro" id="IPR001611">
    <property type="entry name" value="Leu-rich_rpt"/>
</dbReference>
<proteinExistence type="predicted"/>
<dbReference type="AlphaFoldDB" id="A0AA86QMN4"/>
<name>A0AA86QMN4_9EUKA</name>
<evidence type="ECO:0000313" key="2">
    <source>
        <dbReference type="EMBL" id="CAL6023682.1"/>
    </source>
</evidence>
<dbReference type="EMBL" id="CAXDID020000094">
    <property type="protein sequence ID" value="CAL6023682.1"/>
    <property type="molecule type" value="Genomic_DNA"/>
</dbReference>
<protein>
    <submittedName>
        <fullName evidence="1">Leucine-rich repeat domain-containing protein</fullName>
    </submittedName>
    <submittedName>
        <fullName evidence="2">Leucine-rich_repeat domain-containing protein</fullName>
    </submittedName>
</protein>
<dbReference type="Gene3D" id="3.80.10.10">
    <property type="entry name" value="Ribonuclease Inhibitor"/>
    <property type="match status" value="2"/>
</dbReference>
<reference evidence="2 3" key="2">
    <citation type="submission" date="2024-07" db="EMBL/GenBank/DDBJ databases">
        <authorList>
            <person name="Akdeniz Z."/>
        </authorList>
    </citation>
    <scope>NUCLEOTIDE SEQUENCE [LARGE SCALE GENOMIC DNA]</scope>
</reference>